<dbReference type="InterPro" id="IPR036457">
    <property type="entry name" value="PPM-type-like_dom_sf"/>
</dbReference>
<comment type="caution">
    <text evidence="4">The sequence shown here is derived from an EMBL/GenBank/DDBJ whole genome shotgun (WGS) entry which is preliminary data.</text>
</comment>
<evidence type="ECO:0000259" key="3">
    <source>
        <dbReference type="SMART" id="SM00331"/>
    </source>
</evidence>
<dbReference type="GO" id="GO:0016791">
    <property type="term" value="F:phosphatase activity"/>
    <property type="evidence" value="ECO:0007669"/>
    <property type="project" value="TreeGrafter"/>
</dbReference>
<gene>
    <name evidence="4" type="ORF">Plo01_33060</name>
</gene>
<dbReference type="Gene3D" id="3.60.40.10">
    <property type="entry name" value="PPM-type phosphatase domain"/>
    <property type="match status" value="1"/>
</dbReference>
<dbReference type="SMART" id="SM00331">
    <property type="entry name" value="PP2C_SIG"/>
    <property type="match status" value="1"/>
</dbReference>
<keyword evidence="5" id="KW-1185">Reference proteome</keyword>
<protein>
    <recommendedName>
        <fullName evidence="3">PPM-type phosphatase domain-containing protein</fullName>
    </recommendedName>
</protein>
<dbReference type="InterPro" id="IPR052016">
    <property type="entry name" value="Bact_Sigma-Reg"/>
</dbReference>
<dbReference type="InterPro" id="IPR001932">
    <property type="entry name" value="PPM-type_phosphatase-like_dom"/>
</dbReference>
<dbReference type="PANTHER" id="PTHR43156:SF2">
    <property type="entry name" value="STAGE II SPORULATION PROTEIN E"/>
    <property type="match status" value="1"/>
</dbReference>
<dbReference type="SUPFAM" id="SSF81606">
    <property type="entry name" value="PP2C-like"/>
    <property type="match status" value="1"/>
</dbReference>
<dbReference type="RefSeq" id="WP_239316461.1">
    <property type="nucleotide sequence ID" value="NZ_BOOH01000023.1"/>
</dbReference>
<proteinExistence type="predicted"/>
<dbReference type="AlphaFoldDB" id="A0A8J3W5K5"/>
<evidence type="ECO:0000313" key="4">
    <source>
        <dbReference type="EMBL" id="GIH76877.1"/>
    </source>
</evidence>
<evidence type="ECO:0000256" key="2">
    <source>
        <dbReference type="SAM" id="MobiDB-lite"/>
    </source>
</evidence>
<keyword evidence="1" id="KW-0378">Hydrolase</keyword>
<reference evidence="4 5" key="1">
    <citation type="submission" date="2021-01" db="EMBL/GenBank/DDBJ databases">
        <title>Whole genome shotgun sequence of Planobispora longispora NBRC 13918.</title>
        <authorList>
            <person name="Komaki H."/>
            <person name="Tamura T."/>
        </authorList>
    </citation>
    <scope>NUCLEOTIDE SEQUENCE [LARGE SCALE GENOMIC DNA]</scope>
    <source>
        <strain evidence="4 5">NBRC 13918</strain>
    </source>
</reference>
<name>A0A8J3W5K5_9ACTN</name>
<evidence type="ECO:0000256" key="1">
    <source>
        <dbReference type="ARBA" id="ARBA00022801"/>
    </source>
</evidence>
<organism evidence="4 5">
    <name type="scientific">Planobispora longispora</name>
    <dbReference type="NCBI Taxonomy" id="28887"/>
    <lineage>
        <taxon>Bacteria</taxon>
        <taxon>Bacillati</taxon>
        <taxon>Actinomycetota</taxon>
        <taxon>Actinomycetes</taxon>
        <taxon>Streptosporangiales</taxon>
        <taxon>Streptosporangiaceae</taxon>
        <taxon>Planobispora</taxon>
    </lineage>
</organism>
<sequence length="296" mass="30617">MNGPVPPGAARTMRRPHDEPGEPVPAENVLLNARLALAEQTASDSRRMLLEVSEQAAAERNVSAALRDAIIPGAGAHVDLPHARVMARYVPAGAGAGLGGDWYDAGSLPDGRAVLAIGDVAGHGLPALARMAQLRHALAGLAMSGAPPGRLLSWLDDLVVHRMPETTATAIVGHLDPDTSVFTWGQAGHPAPILVRDGTATRLAPPQGVLLGVGAGLPYEPAEVRLREGDLLLLFTDGLVERRGRDIDEGVALALEAAARLPRGGGLDAGLNQMIEAVCGSAPEDDVCLLSVEILG</sequence>
<dbReference type="PANTHER" id="PTHR43156">
    <property type="entry name" value="STAGE II SPORULATION PROTEIN E-RELATED"/>
    <property type="match status" value="1"/>
</dbReference>
<accession>A0A8J3W5K5</accession>
<feature type="region of interest" description="Disordered" evidence="2">
    <location>
        <begin position="1"/>
        <end position="25"/>
    </location>
</feature>
<feature type="domain" description="PPM-type phosphatase" evidence="3">
    <location>
        <begin position="83"/>
        <end position="294"/>
    </location>
</feature>
<dbReference type="Pfam" id="PF07228">
    <property type="entry name" value="SpoIIE"/>
    <property type="match status" value="1"/>
</dbReference>
<dbReference type="EMBL" id="BOOH01000023">
    <property type="protein sequence ID" value="GIH76877.1"/>
    <property type="molecule type" value="Genomic_DNA"/>
</dbReference>
<dbReference type="Proteomes" id="UP000616724">
    <property type="component" value="Unassembled WGS sequence"/>
</dbReference>
<evidence type="ECO:0000313" key="5">
    <source>
        <dbReference type="Proteomes" id="UP000616724"/>
    </source>
</evidence>